<dbReference type="Proteomes" id="UP001152599">
    <property type="component" value="Unassembled WGS sequence"/>
</dbReference>
<protein>
    <recommendedName>
        <fullName evidence="3">Transcription elongation factor</fullName>
    </recommendedName>
</protein>
<keyword evidence="2" id="KW-1185">Reference proteome</keyword>
<comment type="caution">
    <text evidence="1">The sequence shown here is derived from an EMBL/GenBank/DDBJ whole genome shotgun (WGS) entry which is preliminary data.</text>
</comment>
<reference evidence="1" key="1">
    <citation type="submission" date="2022-07" db="EMBL/GenBank/DDBJ databases">
        <title>Description and genome-wide analysis of Profundicola chukchiensis gen. nov., sp. nov., marine bacteria isolated from bottom sediments of the Chukchi Sea.</title>
        <authorList>
            <person name="Romanenko L."/>
            <person name="Otstavnykh N."/>
            <person name="Kurilenko V."/>
            <person name="Eremeev V."/>
            <person name="Velansky P."/>
            <person name="Mikhailov V."/>
            <person name="Isaeva M."/>
        </authorList>
    </citation>
    <scope>NUCLEOTIDE SEQUENCE</scope>
    <source>
        <strain evidence="1">KMM 9713</strain>
    </source>
</reference>
<proteinExistence type="predicted"/>
<dbReference type="AlphaFoldDB" id="A0A9X4RU88"/>
<evidence type="ECO:0008006" key="3">
    <source>
        <dbReference type="Google" id="ProtNLM"/>
    </source>
</evidence>
<accession>A0A9X4RU88</accession>
<organism evidence="1 2">
    <name type="scientific">Profundicola chukchiensis</name>
    <dbReference type="NCBI Taxonomy" id="2961959"/>
    <lineage>
        <taxon>Bacteria</taxon>
        <taxon>Pseudomonadati</taxon>
        <taxon>Bacteroidota</taxon>
        <taxon>Flavobacteriia</taxon>
        <taxon>Flavobacteriales</taxon>
        <taxon>Weeksellaceae</taxon>
        <taxon>Profundicola</taxon>
    </lineage>
</organism>
<name>A0A9X4RU88_9FLAO</name>
<sequence length="146" mass="16776">MREEILNTIVQHQQQLVDNLHKALETYETTTDLDEESTIDLDDQSHQANAQELKLEMNQKLQMEQNDLKHIKSLRLRESSEVQNGAVIETEEAVYFIGFTFAPIKTDNKTIFGVSLEAPVFKNNEGKKKGDKLVLGDKEQKILNIY</sequence>
<dbReference type="EMBL" id="JANCMU010000002">
    <property type="protein sequence ID" value="MDG4945898.1"/>
    <property type="molecule type" value="Genomic_DNA"/>
</dbReference>
<evidence type="ECO:0000313" key="1">
    <source>
        <dbReference type="EMBL" id="MDG4945898.1"/>
    </source>
</evidence>
<evidence type="ECO:0000313" key="2">
    <source>
        <dbReference type="Proteomes" id="UP001152599"/>
    </source>
</evidence>
<dbReference type="RefSeq" id="WP_304420433.1">
    <property type="nucleotide sequence ID" value="NZ_JANCMU010000002.1"/>
</dbReference>
<gene>
    <name evidence="1" type="ORF">NMK71_05685</name>
</gene>